<dbReference type="InterPro" id="IPR005225">
    <property type="entry name" value="Small_GTP-bd"/>
</dbReference>
<proteinExistence type="inferred from homology"/>
<dbReference type="SMART" id="SM00176">
    <property type="entry name" value="RAN"/>
    <property type="match status" value="1"/>
</dbReference>
<evidence type="ECO:0000256" key="2">
    <source>
        <dbReference type="ARBA" id="ARBA00006270"/>
    </source>
</evidence>
<comment type="subcellular location">
    <subcellularLocation>
        <location evidence="1">Membrane</location>
        <topology evidence="1">Lipid-anchor</topology>
    </subcellularLocation>
</comment>
<keyword evidence="6" id="KW-0636">Prenylation</keyword>
<dbReference type="PROSITE" id="PS51419">
    <property type="entry name" value="RAB"/>
    <property type="match status" value="1"/>
</dbReference>
<keyword evidence="3" id="KW-0547">Nucleotide-binding</keyword>
<dbReference type="InterPro" id="IPR001806">
    <property type="entry name" value="Small_GTPase"/>
</dbReference>
<evidence type="ECO:0000256" key="3">
    <source>
        <dbReference type="ARBA" id="ARBA00022741"/>
    </source>
</evidence>
<evidence type="ECO:0000256" key="5">
    <source>
        <dbReference type="ARBA" id="ARBA00023288"/>
    </source>
</evidence>
<dbReference type="SUPFAM" id="SSF52540">
    <property type="entry name" value="P-loop containing nucleoside triphosphate hydrolases"/>
    <property type="match status" value="1"/>
</dbReference>
<dbReference type="SMART" id="SM00175">
    <property type="entry name" value="RAB"/>
    <property type="match status" value="1"/>
</dbReference>
<sequence length="207" mass="23347">MDLIVSKKQEFQCKLITIGDTNVGKTCVTTRFVENKYTFDNIATIGVDFQIRFMNVKGKHVKVQIWDTAGQERFRSITTEYYRGAKGVIFIYDITDSKSFKNIKSWSKIFNQWGDKNAVKMLVGNKCDLLHERQVSKAEGKTLAKDLGMMFHETSAKDDVNVTEVFVELLGNIIDQETPFTPPQESASSTVTTLVEKSKTKSCCSSG</sequence>
<dbReference type="PROSITE" id="PS51421">
    <property type="entry name" value="RAS"/>
    <property type="match status" value="1"/>
</dbReference>
<name>A0ABP0GVA0_CLALP</name>
<dbReference type="NCBIfam" id="TIGR00231">
    <property type="entry name" value="small_GTP"/>
    <property type="match status" value="1"/>
</dbReference>
<dbReference type="PRINTS" id="PR00449">
    <property type="entry name" value="RASTRNSFRMNG"/>
</dbReference>
<keyword evidence="4" id="KW-0342">GTP-binding</keyword>
<dbReference type="Gene3D" id="3.40.50.300">
    <property type="entry name" value="P-loop containing nucleotide triphosphate hydrolases"/>
    <property type="match status" value="1"/>
</dbReference>
<accession>A0ABP0GVA0</accession>
<keyword evidence="8" id="KW-1185">Reference proteome</keyword>
<protein>
    <recommendedName>
        <fullName evidence="9">Ras-related protein Rab-10</fullName>
    </recommendedName>
</protein>
<dbReference type="EMBL" id="CAWYQH010000152">
    <property type="protein sequence ID" value="CAK8695664.1"/>
    <property type="molecule type" value="Genomic_DNA"/>
</dbReference>
<evidence type="ECO:0008006" key="9">
    <source>
        <dbReference type="Google" id="ProtNLM"/>
    </source>
</evidence>
<comment type="caution">
    <text evidence="7">The sequence shown here is derived from an EMBL/GenBank/DDBJ whole genome shotgun (WGS) entry which is preliminary data.</text>
</comment>
<dbReference type="PANTHER" id="PTHR47980">
    <property type="entry name" value="LD44762P"/>
    <property type="match status" value="1"/>
</dbReference>
<evidence type="ECO:0000256" key="6">
    <source>
        <dbReference type="ARBA" id="ARBA00023289"/>
    </source>
</evidence>
<keyword evidence="5" id="KW-0449">Lipoprotein</keyword>
<evidence type="ECO:0000256" key="1">
    <source>
        <dbReference type="ARBA" id="ARBA00004635"/>
    </source>
</evidence>
<evidence type="ECO:0000313" key="8">
    <source>
        <dbReference type="Proteomes" id="UP001642483"/>
    </source>
</evidence>
<dbReference type="CDD" id="cd00154">
    <property type="entry name" value="Rab"/>
    <property type="match status" value="1"/>
</dbReference>
<dbReference type="InterPro" id="IPR050305">
    <property type="entry name" value="Small_GTPase_Rab"/>
</dbReference>
<dbReference type="InterPro" id="IPR027417">
    <property type="entry name" value="P-loop_NTPase"/>
</dbReference>
<evidence type="ECO:0000256" key="4">
    <source>
        <dbReference type="ARBA" id="ARBA00023134"/>
    </source>
</evidence>
<comment type="similarity">
    <text evidence="2">Belongs to the small GTPase superfamily. Rab family.</text>
</comment>
<gene>
    <name evidence="7" type="ORF">CVLEPA_LOCUS28908</name>
</gene>
<dbReference type="SMART" id="SM00173">
    <property type="entry name" value="RAS"/>
    <property type="match status" value="1"/>
</dbReference>
<organism evidence="7 8">
    <name type="scientific">Clavelina lepadiformis</name>
    <name type="common">Light-bulb sea squirt</name>
    <name type="synonym">Ascidia lepadiformis</name>
    <dbReference type="NCBI Taxonomy" id="159417"/>
    <lineage>
        <taxon>Eukaryota</taxon>
        <taxon>Metazoa</taxon>
        <taxon>Chordata</taxon>
        <taxon>Tunicata</taxon>
        <taxon>Ascidiacea</taxon>
        <taxon>Aplousobranchia</taxon>
        <taxon>Clavelinidae</taxon>
        <taxon>Clavelina</taxon>
    </lineage>
</organism>
<evidence type="ECO:0000313" key="7">
    <source>
        <dbReference type="EMBL" id="CAK8695664.1"/>
    </source>
</evidence>
<dbReference type="Pfam" id="PF00071">
    <property type="entry name" value="Ras"/>
    <property type="match status" value="1"/>
</dbReference>
<dbReference type="SMART" id="SM00174">
    <property type="entry name" value="RHO"/>
    <property type="match status" value="1"/>
</dbReference>
<dbReference type="Proteomes" id="UP001642483">
    <property type="component" value="Unassembled WGS sequence"/>
</dbReference>
<dbReference type="SMART" id="SM00177">
    <property type="entry name" value="ARF"/>
    <property type="match status" value="1"/>
</dbReference>
<reference evidence="7 8" key="1">
    <citation type="submission" date="2024-02" db="EMBL/GenBank/DDBJ databases">
        <authorList>
            <person name="Daric V."/>
            <person name="Darras S."/>
        </authorList>
    </citation>
    <scope>NUCLEOTIDE SEQUENCE [LARGE SCALE GENOMIC DNA]</scope>
</reference>